<dbReference type="InterPro" id="IPR027417">
    <property type="entry name" value="P-loop_NTPase"/>
</dbReference>
<dbReference type="EMBL" id="PJAI02000013">
    <property type="protein sequence ID" value="TYK65165.1"/>
    <property type="molecule type" value="Genomic_DNA"/>
</dbReference>
<dbReference type="Pfam" id="PF07693">
    <property type="entry name" value="KAP_NTPase"/>
    <property type="match status" value="1"/>
</dbReference>
<evidence type="ECO:0000313" key="3">
    <source>
        <dbReference type="Proteomes" id="UP000815846"/>
    </source>
</evidence>
<gene>
    <name evidence="2" type="ORF">CWS31_011880</name>
</gene>
<dbReference type="Proteomes" id="UP000815846">
    <property type="component" value="Unassembled WGS sequence"/>
</dbReference>
<dbReference type="SUPFAM" id="SSF52540">
    <property type="entry name" value="P-loop containing nucleoside triphosphate hydrolases"/>
    <property type="match status" value="1"/>
</dbReference>
<evidence type="ECO:0000259" key="1">
    <source>
        <dbReference type="Pfam" id="PF07693"/>
    </source>
</evidence>
<organism evidence="2 3">
    <name type="scientific">Colwellia echini</name>
    <dbReference type="NCBI Taxonomy" id="1982103"/>
    <lineage>
        <taxon>Bacteria</taxon>
        <taxon>Pseudomonadati</taxon>
        <taxon>Pseudomonadota</taxon>
        <taxon>Gammaproteobacteria</taxon>
        <taxon>Alteromonadales</taxon>
        <taxon>Colwelliaceae</taxon>
        <taxon>Colwellia</taxon>
    </lineage>
</organism>
<accession>A0ABY3MVD5</accession>
<dbReference type="Gene3D" id="3.40.50.300">
    <property type="entry name" value="P-loop containing nucleotide triphosphate hydrolases"/>
    <property type="match status" value="1"/>
</dbReference>
<feature type="domain" description="KAP NTPase" evidence="1">
    <location>
        <begin position="35"/>
        <end position="307"/>
    </location>
</feature>
<proteinExistence type="predicted"/>
<dbReference type="InterPro" id="IPR011646">
    <property type="entry name" value="KAP_P-loop"/>
</dbReference>
<evidence type="ECO:0000313" key="2">
    <source>
        <dbReference type="EMBL" id="TYK65165.1"/>
    </source>
</evidence>
<sequence>MTDTIDFDWTEKLEIKSNVSASKLIETFPEDKLERAKYAKFLTKYLKSTSYDDSTSTHLNYVLNLNSEWGAGKSYFLRRWANDLKTQHPVAYIDAWKQDYSEDPLMTVISSMISQLSDQAPKSVTAFKPPKKLIGLLKAAAPAVARGVTKRYLGIDPVKIMESDDEEEIGENIKDENGNPIDMGVAASKIVENLISDHDAKSKAIESLKVTVGLWVKSVIENGKNSPAFIFIDELDRCRPSYAVEMLETIKHIFDIPGVIFVVATDTEQLQHAVKAIYGEGFDARTYLARFFDSRFSLKSPNFNNLLEVHCQKQKLSKEHFDELDILVWPENEGYKLMMDNITAVLSSFHLSTRAAIQITEKVIAITSNLDKNSKLDMLMLTTLLCIREKDEELYEEILSLNFIKLNGDKSITLDNYLSARFSFEAKEILINFNKINKTYFETNIYYSDLSFYIKNIFAPFFDSKCGPTKITSWALGSNQGREQTKEDKVLEELRSLYRDARNNGDRVKGDCANKILEFLNIRSQVNLLRPQFYKDLVEIASAIDWIDDEEVGE</sequence>
<name>A0ABY3MVD5_9GAMM</name>
<comment type="caution">
    <text evidence="2">The sequence shown here is derived from an EMBL/GenBank/DDBJ whole genome shotgun (WGS) entry which is preliminary data.</text>
</comment>
<protein>
    <submittedName>
        <fullName evidence="2">NTPase KAP</fullName>
    </submittedName>
</protein>
<dbReference type="RefSeq" id="WP_101342557.1">
    <property type="nucleotide sequence ID" value="NZ_PJAI02000013.1"/>
</dbReference>
<keyword evidence="3" id="KW-1185">Reference proteome</keyword>
<reference evidence="2 3" key="1">
    <citation type="submission" date="2019-08" db="EMBL/GenBank/DDBJ databases">
        <title>Microbe sample from Colwellia echini.</title>
        <authorList>
            <person name="Christiansen L."/>
            <person name="Pathiraja D."/>
            <person name="Schultz-Johansen M."/>
            <person name="Choi I.-G."/>
            <person name="Stougaard P."/>
        </authorList>
    </citation>
    <scope>NUCLEOTIDE SEQUENCE [LARGE SCALE GENOMIC DNA]</scope>
    <source>
        <strain evidence="2 3">A3</strain>
    </source>
</reference>